<gene>
    <name evidence="3" type="ORF">CUN60_00505</name>
</gene>
<keyword evidence="4" id="KW-1185">Reference proteome</keyword>
<dbReference type="AlphaFoldDB" id="A0A2I7N321"/>
<keyword evidence="3" id="KW-0378">Hydrolase</keyword>
<reference evidence="4" key="1">
    <citation type="submission" date="2017-11" db="EMBL/GenBank/DDBJ databases">
        <authorList>
            <person name="Chan K.G."/>
            <person name="Lee L.S."/>
        </authorList>
    </citation>
    <scope>NUCLEOTIDE SEQUENCE [LARGE SCALE GENOMIC DNA]</scope>
    <source>
        <strain evidence="4">DSM 100970</strain>
    </source>
</reference>
<dbReference type="SUPFAM" id="SSF54909">
    <property type="entry name" value="Dimeric alpha+beta barrel"/>
    <property type="match status" value="1"/>
</dbReference>
<dbReference type="OrthoDB" id="9814407at2"/>
<dbReference type="PANTHER" id="PTHR37828">
    <property type="entry name" value="GSR2449 PROTEIN"/>
    <property type="match status" value="1"/>
</dbReference>
<evidence type="ECO:0000313" key="4">
    <source>
        <dbReference type="Proteomes" id="UP000236655"/>
    </source>
</evidence>
<evidence type="ECO:0000256" key="1">
    <source>
        <dbReference type="ARBA" id="ARBA00007689"/>
    </source>
</evidence>
<evidence type="ECO:0000259" key="2">
    <source>
        <dbReference type="Pfam" id="PF03795"/>
    </source>
</evidence>
<dbReference type="RefSeq" id="WP_102950140.1">
    <property type="nucleotide sequence ID" value="NZ_CP024847.1"/>
</dbReference>
<feature type="domain" description="YCII-related" evidence="2">
    <location>
        <begin position="8"/>
        <end position="81"/>
    </location>
</feature>
<dbReference type="Pfam" id="PF03795">
    <property type="entry name" value="YCII"/>
    <property type="match status" value="1"/>
</dbReference>
<organism evidence="3 4">
    <name type="scientific">Aquella oligotrophica</name>
    <dbReference type="NCBI Taxonomy" id="2067065"/>
    <lineage>
        <taxon>Bacteria</taxon>
        <taxon>Pseudomonadati</taxon>
        <taxon>Pseudomonadota</taxon>
        <taxon>Betaproteobacteria</taxon>
        <taxon>Neisseriales</taxon>
        <taxon>Neisseriaceae</taxon>
        <taxon>Aquella</taxon>
    </lineage>
</organism>
<dbReference type="PANTHER" id="PTHR37828:SF1">
    <property type="entry name" value="YCII-RELATED DOMAIN-CONTAINING PROTEIN"/>
    <property type="match status" value="1"/>
</dbReference>
<proteinExistence type="inferred from homology"/>
<dbReference type="Gene3D" id="3.30.70.1060">
    <property type="entry name" value="Dimeric alpha+beta barrel"/>
    <property type="match status" value="1"/>
</dbReference>
<dbReference type="KEGG" id="nba:CUN60_00505"/>
<comment type="similarity">
    <text evidence="1">Belongs to the YciI family.</text>
</comment>
<dbReference type="EMBL" id="CP024847">
    <property type="protein sequence ID" value="AUR50840.1"/>
    <property type="molecule type" value="Genomic_DNA"/>
</dbReference>
<dbReference type="InterPro" id="IPR005545">
    <property type="entry name" value="YCII"/>
</dbReference>
<evidence type="ECO:0000313" key="3">
    <source>
        <dbReference type="EMBL" id="AUR50840.1"/>
    </source>
</evidence>
<sequence>MFLVDLVYKADISIVEKFTPEHRAWLDEQYKAGHFMFSGPKKPRTGGIIIAKMDSREELQTLLANDPFAKNQVAEYHITEFIAMKTHGELQKFVEK</sequence>
<dbReference type="Proteomes" id="UP000236655">
    <property type="component" value="Chromosome"/>
</dbReference>
<name>A0A2I7N321_9NEIS</name>
<dbReference type="GO" id="GO:0016787">
    <property type="term" value="F:hydrolase activity"/>
    <property type="evidence" value="ECO:0007669"/>
    <property type="project" value="UniProtKB-KW"/>
</dbReference>
<accession>A0A2I7N321</accession>
<dbReference type="InterPro" id="IPR011008">
    <property type="entry name" value="Dimeric_a/b-barrel"/>
</dbReference>
<protein>
    <submittedName>
        <fullName evidence="3">GTP cyclohydrolase</fullName>
    </submittedName>
</protein>